<protein>
    <recommendedName>
        <fullName evidence="3">LamG-like jellyroll fold domain-containing protein</fullName>
    </recommendedName>
</protein>
<proteinExistence type="predicted"/>
<evidence type="ECO:0000313" key="2">
    <source>
        <dbReference type="EMBL" id="SVB32761.1"/>
    </source>
</evidence>
<dbReference type="Pfam" id="PF13385">
    <property type="entry name" value="Laminin_G_3"/>
    <property type="match status" value="1"/>
</dbReference>
<accession>A0A382D4W6</accession>
<dbReference type="SUPFAM" id="SSF49899">
    <property type="entry name" value="Concanavalin A-like lectins/glucanases"/>
    <property type="match status" value="1"/>
</dbReference>
<evidence type="ECO:0008006" key="3">
    <source>
        <dbReference type="Google" id="ProtNLM"/>
    </source>
</evidence>
<dbReference type="AlphaFoldDB" id="A0A382D4W6"/>
<dbReference type="InterPro" id="IPR013320">
    <property type="entry name" value="ConA-like_dom_sf"/>
</dbReference>
<organism evidence="2">
    <name type="scientific">marine metagenome</name>
    <dbReference type="NCBI Taxonomy" id="408172"/>
    <lineage>
        <taxon>unclassified sequences</taxon>
        <taxon>metagenomes</taxon>
        <taxon>ecological metagenomes</taxon>
    </lineage>
</organism>
<gene>
    <name evidence="2" type="ORF">METZ01_LOCUS185615</name>
</gene>
<evidence type="ECO:0000256" key="1">
    <source>
        <dbReference type="SAM" id="MobiDB-lite"/>
    </source>
</evidence>
<feature type="region of interest" description="Disordered" evidence="1">
    <location>
        <begin position="292"/>
        <end position="312"/>
    </location>
</feature>
<dbReference type="EMBL" id="UINC01037372">
    <property type="protein sequence ID" value="SVB32761.1"/>
    <property type="molecule type" value="Genomic_DNA"/>
</dbReference>
<feature type="compositionally biased region" description="Polar residues" evidence="1">
    <location>
        <begin position="294"/>
        <end position="312"/>
    </location>
</feature>
<reference evidence="2" key="1">
    <citation type="submission" date="2018-05" db="EMBL/GenBank/DDBJ databases">
        <authorList>
            <person name="Lanie J.A."/>
            <person name="Ng W.-L."/>
            <person name="Kazmierczak K.M."/>
            <person name="Andrzejewski T.M."/>
            <person name="Davidsen T.M."/>
            <person name="Wayne K.J."/>
            <person name="Tettelin H."/>
            <person name="Glass J.I."/>
            <person name="Rusch D."/>
            <person name="Podicherti R."/>
            <person name="Tsui H.-C.T."/>
            <person name="Winkler M.E."/>
        </authorList>
    </citation>
    <scope>NUCLEOTIDE SEQUENCE</scope>
</reference>
<dbReference type="Gene3D" id="2.60.120.200">
    <property type="match status" value="1"/>
</dbReference>
<sequence>MVAISLAVSFMSTMVTDLLAGQGQVMAGKQSYWLAYSGMEMNSTNRFAEITAGTNIYTLEEGTITTVSTTSADKFNGANRTNVITSTGTVADGSRQSKWTLVDPSNKALDFDGSGDYIDVPDDATLDFAEGAFSYAAWFRPAELKAQQVLGKRNPAGDANYELELADDGTITAKTGGSSFTATSTYAINNWYHVVYTRSVGGVCKLYVNGSSETTANHAGDVDNNIVLRIGGDFDGSSSTLDFNGIIDNVSIWNTELTLAHVRTLYIQNKDFDITNLSGVGLVSHWNFDDETATDQQGNNHGTITNASATGV</sequence>
<name>A0A382D4W6_9ZZZZ</name>